<dbReference type="AlphaFoldDB" id="A0A1H4WN72"/>
<dbReference type="PANTHER" id="PTHR43646">
    <property type="entry name" value="GLYCOSYLTRANSFERASE"/>
    <property type="match status" value="1"/>
</dbReference>
<reference evidence="12" key="1">
    <citation type="submission" date="2016-10" db="EMBL/GenBank/DDBJ databases">
        <authorList>
            <person name="Varghese N."/>
            <person name="Submissions S."/>
        </authorList>
    </citation>
    <scope>NUCLEOTIDE SEQUENCE [LARGE SCALE GENOMIC DNA]</scope>
    <source>
        <strain evidence="12">DSM 22017</strain>
    </source>
</reference>
<dbReference type="GO" id="GO:0016757">
    <property type="term" value="F:glycosyltransferase activity"/>
    <property type="evidence" value="ECO:0007669"/>
    <property type="project" value="UniProtKB-KW"/>
</dbReference>
<dbReference type="InterPro" id="IPR029044">
    <property type="entry name" value="Nucleotide-diphossugar_trans"/>
</dbReference>
<evidence type="ECO:0000313" key="12">
    <source>
        <dbReference type="Proteomes" id="UP000198742"/>
    </source>
</evidence>
<dbReference type="Proteomes" id="UP000198742">
    <property type="component" value="Unassembled WGS sequence"/>
</dbReference>
<dbReference type="OrthoDB" id="9777873at2"/>
<comment type="pathway">
    <text evidence="7">Carotenoid biosynthesis; staphyloxanthin biosynthesis; staphyloxanthin from farnesyl diphosphate: step 4/5.</text>
</comment>
<dbReference type="Gene3D" id="3.90.550.10">
    <property type="entry name" value="Spore Coat Polysaccharide Biosynthesis Protein SpsA, Chain A"/>
    <property type="match status" value="1"/>
</dbReference>
<comment type="function">
    <text evidence="6">Catalyzes the glycosylation of 4,4'-diaponeurosporenoate, i.e. the esterification of glucose at the C1'' position with the carboxyl group of 4,4'-diaponeurosporenic acid, to form glycosyl-4,4'-diaponeurosporenoate. This is a step in the biosynthesis of staphyloxanthin, an orange pigment present in most staphylococci strains.</text>
</comment>
<gene>
    <name evidence="11" type="ORF">SAMN04489844_3303</name>
</gene>
<organism evidence="11 12">
    <name type="scientific">Nocardioides exalbidus</name>
    <dbReference type="NCBI Taxonomy" id="402596"/>
    <lineage>
        <taxon>Bacteria</taxon>
        <taxon>Bacillati</taxon>
        <taxon>Actinomycetota</taxon>
        <taxon>Actinomycetes</taxon>
        <taxon>Propionibacteriales</taxon>
        <taxon>Nocardioidaceae</taxon>
        <taxon>Nocardioides</taxon>
    </lineage>
</organism>
<evidence type="ECO:0000256" key="9">
    <source>
        <dbReference type="ARBA" id="ARBA00040345"/>
    </source>
</evidence>
<evidence type="ECO:0000259" key="10">
    <source>
        <dbReference type="Pfam" id="PF00535"/>
    </source>
</evidence>
<evidence type="ECO:0000313" key="11">
    <source>
        <dbReference type="EMBL" id="SEC94101.1"/>
    </source>
</evidence>
<dbReference type="EMBL" id="FNRT01000002">
    <property type="protein sequence ID" value="SEC94101.1"/>
    <property type="molecule type" value="Genomic_DNA"/>
</dbReference>
<dbReference type="Pfam" id="PF00535">
    <property type="entry name" value="Glycos_transf_2"/>
    <property type="match status" value="1"/>
</dbReference>
<evidence type="ECO:0000256" key="6">
    <source>
        <dbReference type="ARBA" id="ARBA00037281"/>
    </source>
</evidence>
<evidence type="ECO:0000256" key="5">
    <source>
        <dbReference type="ARBA" id="ARBA00023136"/>
    </source>
</evidence>
<dbReference type="RefSeq" id="WP_090970289.1">
    <property type="nucleotide sequence ID" value="NZ_FNRT01000002.1"/>
</dbReference>
<evidence type="ECO:0000256" key="1">
    <source>
        <dbReference type="ARBA" id="ARBA00004236"/>
    </source>
</evidence>
<sequence>MSTPAKVAVVVPARDEETLLPGCLDAIDVAIDHLRADHPDVAVHVFVALDACRDGSADVVARRPGVTAVPLAAGCVGRARAAAVEAASEWAAGSPGGTLWLANTDADSVVPPRWLTTQVRLAAAGFDLVVGTVRPRPADLSEDALAAWHARHSSAHGHEHVHGANLGFAMAAYEAVGGYAPLPLHEDVDLVTAMQEVGIGWIATGAIPVTTSGRAVGRVSGGFASYLGKLAT</sequence>
<keyword evidence="4 11" id="KW-0808">Transferase</keyword>
<keyword evidence="5" id="KW-0472">Membrane</keyword>
<evidence type="ECO:0000256" key="8">
    <source>
        <dbReference type="ARBA" id="ARBA00038120"/>
    </source>
</evidence>
<accession>A0A1H4WN72</accession>
<feature type="domain" description="Glycosyltransferase 2-like" evidence="10">
    <location>
        <begin position="9"/>
        <end position="146"/>
    </location>
</feature>
<evidence type="ECO:0000256" key="2">
    <source>
        <dbReference type="ARBA" id="ARBA00022475"/>
    </source>
</evidence>
<proteinExistence type="inferred from homology"/>
<comment type="similarity">
    <text evidence="8">Belongs to the glycosyltransferase 2 family. CrtQ subfamily.</text>
</comment>
<keyword evidence="2" id="KW-1003">Cell membrane</keyword>
<evidence type="ECO:0000256" key="4">
    <source>
        <dbReference type="ARBA" id="ARBA00022679"/>
    </source>
</evidence>
<dbReference type="SUPFAM" id="SSF53448">
    <property type="entry name" value="Nucleotide-diphospho-sugar transferases"/>
    <property type="match status" value="1"/>
</dbReference>
<dbReference type="STRING" id="402596.SAMN04489844_3303"/>
<dbReference type="PANTHER" id="PTHR43646:SF2">
    <property type="entry name" value="GLYCOSYLTRANSFERASE 2-LIKE DOMAIN-CONTAINING PROTEIN"/>
    <property type="match status" value="1"/>
</dbReference>
<keyword evidence="3" id="KW-0328">Glycosyltransferase</keyword>
<dbReference type="GO" id="GO:0005886">
    <property type="term" value="C:plasma membrane"/>
    <property type="evidence" value="ECO:0007669"/>
    <property type="project" value="UniProtKB-SubCell"/>
</dbReference>
<protein>
    <recommendedName>
        <fullName evidence="9">4,4'-diaponeurosporenoate glycosyltransferase</fullName>
    </recommendedName>
</protein>
<name>A0A1H4WN72_9ACTN</name>
<evidence type="ECO:0000256" key="3">
    <source>
        <dbReference type="ARBA" id="ARBA00022676"/>
    </source>
</evidence>
<keyword evidence="12" id="KW-1185">Reference proteome</keyword>
<dbReference type="InterPro" id="IPR001173">
    <property type="entry name" value="Glyco_trans_2-like"/>
</dbReference>
<evidence type="ECO:0000256" key="7">
    <source>
        <dbReference type="ARBA" id="ARBA00037904"/>
    </source>
</evidence>
<comment type="subcellular location">
    <subcellularLocation>
        <location evidence="1">Cell membrane</location>
    </subcellularLocation>
</comment>